<dbReference type="Proteomes" id="UP000284375">
    <property type="component" value="Unassembled WGS sequence"/>
</dbReference>
<evidence type="ECO:0008006" key="3">
    <source>
        <dbReference type="Google" id="ProtNLM"/>
    </source>
</evidence>
<gene>
    <name evidence="1" type="ORF">VSDG_03846</name>
</gene>
<protein>
    <recommendedName>
        <fullName evidence="3">F-box domain-containing protein</fullName>
    </recommendedName>
</protein>
<proteinExistence type="predicted"/>
<dbReference type="EMBL" id="LJZO01000011">
    <property type="protein sequence ID" value="ROV99273.1"/>
    <property type="molecule type" value="Genomic_DNA"/>
</dbReference>
<keyword evidence="2" id="KW-1185">Reference proteome</keyword>
<comment type="caution">
    <text evidence="1">The sequence shown here is derived from an EMBL/GenBank/DDBJ whole genome shotgun (WGS) entry which is preliminary data.</text>
</comment>
<name>A0A423W7G8_CYTCH</name>
<sequence length="412" mass="47404">MATKITKTSTLSRYNGFTNLPNEILEQIMLDVGSIDVLSLYRLLRTCKDLWNLWHDAPPTRPDGPISYPVALTTTDTQMSRLVDRAVDAGVLPAILLVLASRDFIKAQGPPPHTVSETDELHDEYNRKVLDHIHFCSSPQSHVLPSRLKWQTVHDIEVLYHTTLDLARRYFDFPKRGRWTSPQAGPMWAPQKNEIARVQRALCIHEYIRHMDGAISPGLERHLMTGFSHLEILQYCDISSWLEEVMFETFYAHVPSFTERKCCETVWADYCPVNYMMTLALSLSDMLQIRRAGERGAGSQEILQILDLETNLTRRNEYPMPRTPIPLQDMFTSELDDAHRVYGATDTRWYYISSSPGGLRPEDQYHDPDTGPRDLLRLKERRRQQGISTAVSGSIMFDRKRLLWLNGDELDG</sequence>
<organism evidence="1 2">
    <name type="scientific">Cytospora chrysosperma</name>
    <name type="common">Cytospora canker fungus</name>
    <name type="synonym">Sphaeria chrysosperma</name>
    <dbReference type="NCBI Taxonomy" id="252740"/>
    <lineage>
        <taxon>Eukaryota</taxon>
        <taxon>Fungi</taxon>
        <taxon>Dikarya</taxon>
        <taxon>Ascomycota</taxon>
        <taxon>Pezizomycotina</taxon>
        <taxon>Sordariomycetes</taxon>
        <taxon>Sordariomycetidae</taxon>
        <taxon>Diaporthales</taxon>
        <taxon>Cytosporaceae</taxon>
        <taxon>Cytospora</taxon>
    </lineage>
</organism>
<dbReference type="AlphaFoldDB" id="A0A423W7G8"/>
<accession>A0A423W7G8</accession>
<reference evidence="1 2" key="1">
    <citation type="submission" date="2015-09" db="EMBL/GenBank/DDBJ databases">
        <title>Host preference determinants of Valsa canker pathogens revealed by comparative genomics.</title>
        <authorList>
            <person name="Yin Z."/>
            <person name="Huang L."/>
        </authorList>
    </citation>
    <scope>NUCLEOTIDE SEQUENCE [LARGE SCALE GENOMIC DNA]</scope>
    <source>
        <strain evidence="1 2">YSFL</strain>
    </source>
</reference>
<evidence type="ECO:0000313" key="1">
    <source>
        <dbReference type="EMBL" id="ROV99273.1"/>
    </source>
</evidence>
<evidence type="ECO:0000313" key="2">
    <source>
        <dbReference type="Proteomes" id="UP000284375"/>
    </source>
</evidence>